<dbReference type="InterPro" id="IPR009003">
    <property type="entry name" value="Peptidase_S1_PA"/>
</dbReference>
<keyword evidence="3 10" id="KW-0732">Signal</keyword>
<dbReference type="Gene3D" id="2.40.10.10">
    <property type="entry name" value="Trypsin-like serine proteases"/>
    <property type="match status" value="2"/>
</dbReference>
<evidence type="ECO:0000256" key="10">
    <source>
        <dbReference type="SAM" id="SignalP"/>
    </source>
</evidence>
<evidence type="ECO:0000256" key="2">
    <source>
        <dbReference type="ARBA" id="ARBA00022670"/>
    </source>
</evidence>
<evidence type="ECO:0000313" key="12">
    <source>
        <dbReference type="EMBL" id="SFF21359.1"/>
    </source>
</evidence>
<evidence type="ECO:0000256" key="6">
    <source>
        <dbReference type="ARBA" id="ARBA00023145"/>
    </source>
</evidence>
<evidence type="ECO:0000256" key="5">
    <source>
        <dbReference type="ARBA" id="ARBA00022825"/>
    </source>
</evidence>
<dbReference type="GO" id="GO:0004252">
    <property type="term" value="F:serine-type endopeptidase activity"/>
    <property type="evidence" value="ECO:0007669"/>
    <property type="project" value="InterPro"/>
</dbReference>
<feature type="disulfide bond" evidence="9">
    <location>
        <begin position="187"/>
        <end position="207"/>
    </location>
</feature>
<name>A0A1I2GWB8_9ACTN</name>
<feature type="signal peptide" evidence="10">
    <location>
        <begin position="1"/>
        <end position="33"/>
    </location>
</feature>
<dbReference type="Proteomes" id="UP000181942">
    <property type="component" value="Unassembled WGS sequence"/>
</dbReference>
<evidence type="ECO:0000259" key="11">
    <source>
        <dbReference type="Pfam" id="PF02983"/>
    </source>
</evidence>
<dbReference type="STRING" id="68239.GCA_000745715_01281"/>
<dbReference type="GO" id="GO:0005576">
    <property type="term" value="C:extracellular region"/>
    <property type="evidence" value="ECO:0007669"/>
    <property type="project" value="InterPro"/>
</dbReference>
<reference evidence="12 13" key="1">
    <citation type="submission" date="2016-10" db="EMBL/GenBank/DDBJ databases">
        <authorList>
            <person name="de Groot N.N."/>
        </authorList>
    </citation>
    <scope>NUCLEOTIDE SEQUENCE [LARGE SCALE GENOMIC DNA]</scope>
    <source>
        <strain evidence="12 13">OK461</strain>
    </source>
</reference>
<accession>A0A1I2GWB8</accession>
<dbReference type="EMBL" id="FONR01000004">
    <property type="protein sequence ID" value="SFF21359.1"/>
    <property type="molecule type" value="Genomic_DNA"/>
</dbReference>
<dbReference type="SUPFAM" id="SSF50494">
    <property type="entry name" value="Trypsin-like serine proteases"/>
    <property type="match status" value="1"/>
</dbReference>
<dbReference type="OrthoDB" id="8781117at2"/>
<dbReference type="AlphaFoldDB" id="A0A1I2GWB8"/>
<sequence length="360" mass="36212">MKHRRISGRRAAVAGASVAALIAAGVTFQTANASETQKSAAPRPLSITAAGKLASALGKDLGPDAAGTYYDAKAGRLVVNVLDRAAARVVEAAGAQARIVENSLAELTSARTTLKKDATIPGTSWATDPGTNKVVVTADRTVGGATLARLTKVVDGLGAKAELQRTKGEFKTFIAGGDAITGSGGRCSLGFNVVKGGQPYFITAGHCTRAISTWSDSSGKEIGTNEQSSFPGNDFGLVKYTSTVDHPSEVDLYNGSAQPITQAGAATVGQSVTRSGSTTQVHSGTVTGLDATVNYGNGDIVDGLIQTDVCAEPGDSGGSLFSGSTAIGLTSGGSGDCTSGGETFFQPVTEALSAFGAQIG</sequence>
<proteinExistence type="inferred from homology"/>
<dbReference type="RefSeq" id="WP_075027787.1">
    <property type="nucleotide sequence ID" value="NZ_FONR01000004.1"/>
</dbReference>
<feature type="domain" description="Peptidase S1A alpha-lytic prodomain" evidence="11">
    <location>
        <begin position="102"/>
        <end position="156"/>
    </location>
</feature>
<dbReference type="InterPro" id="IPR033116">
    <property type="entry name" value="TRYPSIN_SER"/>
</dbReference>
<evidence type="ECO:0000256" key="9">
    <source>
        <dbReference type="PIRSR" id="PIRSR001134-2"/>
    </source>
</evidence>
<dbReference type="PROSITE" id="PS00134">
    <property type="entry name" value="TRYPSIN_HIS"/>
    <property type="match status" value="1"/>
</dbReference>
<protein>
    <submittedName>
        <fullName evidence="12">Streptogrisin D</fullName>
    </submittedName>
</protein>
<evidence type="ECO:0000256" key="1">
    <source>
        <dbReference type="ARBA" id="ARBA00007664"/>
    </source>
</evidence>
<feature type="chain" id="PRO_5010293159" evidence="10">
    <location>
        <begin position="34"/>
        <end position="360"/>
    </location>
</feature>
<feature type="active site" description="Charge relay system" evidence="8">
    <location>
        <position position="316"/>
    </location>
</feature>
<keyword evidence="4" id="KW-0378">Hydrolase</keyword>
<dbReference type="InterPro" id="IPR001316">
    <property type="entry name" value="Pept_S1A_streptogrisin"/>
</dbReference>
<evidence type="ECO:0000313" key="13">
    <source>
        <dbReference type="Proteomes" id="UP000181942"/>
    </source>
</evidence>
<evidence type="ECO:0000256" key="7">
    <source>
        <dbReference type="ARBA" id="ARBA00023157"/>
    </source>
</evidence>
<keyword evidence="7 9" id="KW-1015">Disulfide bond</keyword>
<evidence type="ECO:0000256" key="8">
    <source>
        <dbReference type="PIRSR" id="PIRSR001134-1"/>
    </source>
</evidence>
<organism evidence="12 13">
    <name type="scientific">Streptomyces mirabilis</name>
    <dbReference type="NCBI Taxonomy" id="68239"/>
    <lineage>
        <taxon>Bacteria</taxon>
        <taxon>Bacillati</taxon>
        <taxon>Actinomycetota</taxon>
        <taxon>Actinomycetes</taxon>
        <taxon>Kitasatosporales</taxon>
        <taxon>Streptomycetaceae</taxon>
        <taxon>Streptomyces</taxon>
    </lineage>
</organism>
<comment type="similarity">
    <text evidence="1">Belongs to the peptidase S1 family.</text>
</comment>
<feature type="active site" description="Charge relay system" evidence="8">
    <location>
        <position position="234"/>
    </location>
</feature>
<evidence type="ECO:0000256" key="4">
    <source>
        <dbReference type="ARBA" id="ARBA00022801"/>
    </source>
</evidence>
<keyword evidence="6" id="KW-0865">Zymogen</keyword>
<gene>
    <name evidence="12" type="ORF">SAMN02787118_104452</name>
</gene>
<dbReference type="InterPro" id="IPR018114">
    <property type="entry name" value="TRYPSIN_HIS"/>
</dbReference>
<keyword evidence="5" id="KW-0720">Serine protease</keyword>
<dbReference type="Pfam" id="PF02983">
    <property type="entry name" value="Pro_Al_protease"/>
    <property type="match status" value="1"/>
</dbReference>
<dbReference type="PRINTS" id="PR00861">
    <property type="entry name" value="ALYTICPTASE"/>
</dbReference>
<dbReference type="PIRSF" id="PIRSF001134">
    <property type="entry name" value="Streptogrisin"/>
    <property type="match status" value="1"/>
</dbReference>
<dbReference type="CDD" id="cd21112">
    <property type="entry name" value="alphaLP-like"/>
    <property type="match status" value="1"/>
</dbReference>
<feature type="active site" description="Charge relay system" evidence="8">
    <location>
        <position position="206"/>
    </location>
</feature>
<feature type="disulfide bond" evidence="9">
    <location>
        <begin position="310"/>
        <end position="337"/>
    </location>
</feature>
<dbReference type="GO" id="GO:0006508">
    <property type="term" value="P:proteolysis"/>
    <property type="evidence" value="ECO:0007669"/>
    <property type="project" value="UniProtKB-KW"/>
</dbReference>
<dbReference type="InterPro" id="IPR043504">
    <property type="entry name" value="Peptidase_S1_PA_chymotrypsin"/>
</dbReference>
<keyword evidence="2" id="KW-0645">Protease</keyword>
<dbReference type="InterPro" id="IPR004236">
    <property type="entry name" value="Pept_S1_alpha_lytic"/>
</dbReference>
<dbReference type="PROSITE" id="PS00135">
    <property type="entry name" value="TRYPSIN_SER"/>
    <property type="match status" value="1"/>
</dbReference>
<evidence type="ECO:0000256" key="3">
    <source>
        <dbReference type="ARBA" id="ARBA00022729"/>
    </source>
</evidence>